<organism evidence="2 3">
    <name type="scientific">Cytospora mali</name>
    <name type="common">Apple Valsa canker fungus</name>
    <name type="synonym">Valsa mali</name>
    <dbReference type="NCBI Taxonomy" id="578113"/>
    <lineage>
        <taxon>Eukaryota</taxon>
        <taxon>Fungi</taxon>
        <taxon>Dikarya</taxon>
        <taxon>Ascomycota</taxon>
        <taxon>Pezizomycotina</taxon>
        <taxon>Sordariomycetes</taxon>
        <taxon>Sordariomycetidae</taxon>
        <taxon>Diaporthales</taxon>
        <taxon>Cytosporaceae</taxon>
        <taxon>Cytospora</taxon>
    </lineage>
</organism>
<reference evidence="3" key="1">
    <citation type="submission" date="2014-12" db="EMBL/GenBank/DDBJ databases">
        <title>Genome Sequence of Valsa Canker Pathogens Uncovers a Specific Adaption of Colonization on Woody Bark.</title>
        <authorList>
            <person name="Yin Z."/>
            <person name="Liu H."/>
            <person name="Gao X."/>
            <person name="Li Z."/>
            <person name="Song N."/>
            <person name="Ke X."/>
            <person name="Dai Q."/>
            <person name="Wu Y."/>
            <person name="Sun Y."/>
            <person name="Xu J.-R."/>
            <person name="Kang Z.K."/>
            <person name="Wang L."/>
            <person name="Huang L."/>
        </authorList>
    </citation>
    <scope>NUCLEOTIDE SEQUENCE [LARGE SCALE GENOMIC DNA]</scope>
    <source>
        <strain evidence="3">SXYL134</strain>
    </source>
</reference>
<dbReference type="EMBL" id="KN714674">
    <property type="protein sequence ID" value="KUI54601.1"/>
    <property type="molecule type" value="Genomic_DNA"/>
</dbReference>
<accession>A0A194USJ7</accession>
<protein>
    <submittedName>
        <fullName evidence="2">Uncharacterized protein</fullName>
    </submittedName>
</protein>
<dbReference type="AlphaFoldDB" id="A0A194USJ7"/>
<keyword evidence="1" id="KW-0812">Transmembrane</keyword>
<evidence type="ECO:0000313" key="2">
    <source>
        <dbReference type="EMBL" id="KUI54601.1"/>
    </source>
</evidence>
<keyword evidence="1" id="KW-0472">Membrane</keyword>
<dbReference type="OrthoDB" id="2624308at2759"/>
<evidence type="ECO:0000256" key="1">
    <source>
        <dbReference type="SAM" id="Phobius"/>
    </source>
</evidence>
<proteinExistence type="predicted"/>
<dbReference type="Proteomes" id="UP000078576">
    <property type="component" value="Unassembled WGS sequence"/>
</dbReference>
<dbReference type="STRING" id="694573.A0A194USJ7"/>
<sequence>MSDLDNNDVFHGLAFPDEFGTRVHDITPLCDVVGVAHEDDTVLVDNCKAMHIRWKDFPRPVVQRRSGTRRKMAAFFVTAGLSWLMWGFNVTINWLPSWTGLAGPKVQTEKIGRLRERQGIDIDWIAHPEKMPEYLPKGVPDGHHLFTLVDMGDLSVLILSAGRPPTVALLCGREGGMLQAALLPLLDNTRRQAGLISLREQNGLSQTTRLDKGVNAALDVAEKPLGGEGDIMCASLFSLGRKAGEAFTRYVPSSKGGVADYETNSQLLMTLAVQETSDLVELAFGDGSQKFLGSLELFSKHQGLILQHRQGESKRRDGDILIAQVDPGVTLDVPHDIHGLVEVGHCVRLVTNQVVQAVCRVGEQEAIADPLSSPHALTNISDDFKGLLNAIIFHLTSLQGLLVGLATEAEDIARILASQSNELATLTPVDLARLDLDAPHQATGRPIEEADATLALDTKQNTASQTVCLETDVETALLLGEVLEDLDTGWGFPDGEVI</sequence>
<keyword evidence="3" id="KW-1185">Reference proteome</keyword>
<evidence type="ECO:0000313" key="3">
    <source>
        <dbReference type="Proteomes" id="UP000078576"/>
    </source>
</evidence>
<name>A0A194USJ7_CYTMA</name>
<gene>
    <name evidence="2" type="ORF">VP1G_01979</name>
</gene>
<feature type="transmembrane region" description="Helical" evidence="1">
    <location>
        <begin position="73"/>
        <end position="95"/>
    </location>
</feature>
<keyword evidence="1" id="KW-1133">Transmembrane helix</keyword>